<dbReference type="Gene3D" id="3.40.50.12780">
    <property type="entry name" value="N-terminal domain of ligase-like"/>
    <property type="match status" value="2"/>
</dbReference>
<dbReference type="SUPFAM" id="SSF52777">
    <property type="entry name" value="CoA-dependent acyltransferases"/>
    <property type="match status" value="4"/>
</dbReference>
<feature type="domain" description="Carrier" evidence="12">
    <location>
        <begin position="1000"/>
        <end position="1075"/>
    </location>
</feature>
<evidence type="ECO:0000256" key="4">
    <source>
        <dbReference type="ARBA" id="ARBA00022679"/>
    </source>
</evidence>
<keyword evidence="4" id="KW-0808">Transferase</keyword>
<dbReference type="Gene3D" id="3.10.129.110">
    <property type="entry name" value="Polyketide synthase dehydratase"/>
    <property type="match status" value="1"/>
</dbReference>
<dbReference type="FunFam" id="3.40.47.10:FF:000042">
    <property type="entry name" value="Polyketide synthase Pks13"/>
    <property type="match status" value="1"/>
</dbReference>
<dbReference type="PROSITE" id="PS52019">
    <property type="entry name" value="PKS_MFAS_DH"/>
    <property type="match status" value="1"/>
</dbReference>
<dbReference type="InterPro" id="IPR025110">
    <property type="entry name" value="AMP-bd_C"/>
</dbReference>
<comment type="cofactor">
    <cofactor evidence="1">
        <name>pantetheine 4'-phosphate</name>
        <dbReference type="ChEBI" id="CHEBI:47942"/>
    </cofactor>
</comment>
<evidence type="ECO:0000259" key="12">
    <source>
        <dbReference type="PROSITE" id="PS50075"/>
    </source>
</evidence>
<dbReference type="InterPro" id="IPR036736">
    <property type="entry name" value="ACP-like_sf"/>
</dbReference>
<dbReference type="Pfam" id="PF08659">
    <property type="entry name" value="KR"/>
    <property type="match status" value="1"/>
</dbReference>
<dbReference type="Pfam" id="PF00109">
    <property type="entry name" value="ketoacyl-synt"/>
    <property type="match status" value="1"/>
</dbReference>
<dbReference type="SMART" id="SM00822">
    <property type="entry name" value="PKS_KR"/>
    <property type="match status" value="1"/>
</dbReference>
<dbReference type="FunFam" id="1.10.1200.10:FF:000016">
    <property type="entry name" value="Non-ribosomal peptide synthase"/>
    <property type="match status" value="1"/>
</dbReference>
<feature type="compositionally biased region" description="Polar residues" evidence="11">
    <location>
        <begin position="1"/>
        <end position="12"/>
    </location>
</feature>
<reference evidence="15 17" key="2">
    <citation type="submission" date="2015-05" db="EMBL/GenBank/DDBJ databases">
        <authorList>
            <person name="Tang B."/>
            <person name="Yu Y."/>
        </authorList>
    </citation>
    <scope>NUCLEOTIDE SEQUENCE [LARGE SCALE GENOMIC DNA]</scope>
    <source>
        <strain evidence="15 17">DSM 7029</strain>
    </source>
</reference>
<dbReference type="NCBIfam" id="TIGR01733">
    <property type="entry name" value="AA-adenyl-dom"/>
    <property type="match status" value="2"/>
</dbReference>
<dbReference type="SUPFAM" id="SSF47336">
    <property type="entry name" value="ACP-like"/>
    <property type="match status" value="3"/>
</dbReference>
<reference evidence="16" key="1">
    <citation type="journal article" date="2007" name="Environ. Microbiol.">
        <title>Identification of genes involved in the biosynthesis of the cytotoxic compound glidobactin from a soil bacterium.</title>
        <authorList>
            <person name="Schellenberg B."/>
            <person name="Bigler L."/>
            <person name="Dudler R."/>
        </authorList>
    </citation>
    <scope>NUCLEOTIDE SEQUENCE</scope>
    <source>
        <strain evidence="16">Type strain: K481-B101</strain>
    </source>
</reference>
<dbReference type="Pfam" id="PF14765">
    <property type="entry name" value="PS-DH"/>
    <property type="match status" value="1"/>
</dbReference>
<dbReference type="CDD" id="cd00833">
    <property type="entry name" value="PKS"/>
    <property type="match status" value="1"/>
</dbReference>
<dbReference type="InterPro" id="IPR001227">
    <property type="entry name" value="Ac_transferase_dom_sf"/>
</dbReference>
<keyword evidence="8" id="KW-0511">Multifunctional enzyme</keyword>
<dbReference type="Pfam" id="PF00698">
    <property type="entry name" value="Acyl_transf_1"/>
    <property type="match status" value="1"/>
</dbReference>
<dbReference type="GO" id="GO:0006633">
    <property type="term" value="P:fatty acid biosynthetic process"/>
    <property type="evidence" value="ECO:0007669"/>
    <property type="project" value="InterPro"/>
</dbReference>
<feature type="region of interest" description="C-terminal hotdog fold" evidence="10">
    <location>
        <begin position="3178"/>
        <end position="3318"/>
    </location>
</feature>
<dbReference type="Pfam" id="PF16197">
    <property type="entry name" value="KAsynt_C_assoc"/>
    <property type="match status" value="1"/>
</dbReference>
<protein>
    <submittedName>
        <fullName evidence="15">Peptide synthase</fullName>
    </submittedName>
    <submittedName>
        <fullName evidence="16">SylD-like NRPS/PKS</fullName>
    </submittedName>
</protein>
<dbReference type="InterPro" id="IPR010071">
    <property type="entry name" value="AA_adenyl_dom"/>
</dbReference>
<feature type="domain" description="Carrier" evidence="12">
    <location>
        <begin position="3809"/>
        <end position="3884"/>
    </location>
</feature>
<dbReference type="Pfam" id="PF21394">
    <property type="entry name" value="Beta-ketacyl_N"/>
    <property type="match status" value="1"/>
</dbReference>
<dbReference type="Pfam" id="PF00501">
    <property type="entry name" value="AMP-binding"/>
    <property type="match status" value="2"/>
</dbReference>
<dbReference type="InterPro" id="IPR001242">
    <property type="entry name" value="Condensation_dom"/>
</dbReference>
<dbReference type="InterPro" id="IPR014030">
    <property type="entry name" value="Ketoacyl_synth_N"/>
</dbReference>
<dbReference type="SUPFAM" id="SSF53474">
    <property type="entry name" value="alpha/beta-Hydrolases"/>
    <property type="match status" value="1"/>
</dbReference>
<dbReference type="InterPro" id="IPR016039">
    <property type="entry name" value="Thiolase-like"/>
</dbReference>
<dbReference type="PANTHER" id="PTHR45527:SF1">
    <property type="entry name" value="FATTY ACID SYNTHASE"/>
    <property type="match status" value="1"/>
</dbReference>
<feature type="region of interest" description="N-terminal hotdog fold" evidence="10">
    <location>
        <begin position="3041"/>
        <end position="3165"/>
    </location>
</feature>
<dbReference type="InterPro" id="IPR016036">
    <property type="entry name" value="Malonyl_transacylase_ACP-bd"/>
</dbReference>
<sequence length="4181" mass="451324">MSQRSDISSSASPDRHDTTGATTVVSLEPTAAQRRLWFVTGGDLRSATYNVPASFKLTGPLDTQALEQAIDFLVLRHPVLRSRFHTHDGQLRISLAPPSQLLRSLDLSHLPPEHRLAQAAEHGQQHATHVFDLEHERPIRALLLRLDEFEHQLLVNIHHMVFDDWSTTVFFSELGVAYDAFRAGTEPQLPAVRYETADVGAPLDPQQTIRLRDYWARQLEGAPTVHKIPTDRQRPAQRQQAGAVLKHTFGPSIAPGIAKLCRSTGVTPYMVGMAAFATLLHRYSLEDEIVIGSPFANRATEEQQRLIGFFINLIPLRFDFQGADSFLTLLQRVRETMLDAFENARLPFDEIVEVVRPPRSLSHTPIFQVMFDYLKGSPRKLQLQGLDVSGTLVHTGTAKYDLTLSLEDSGTELAGIFEYDTELFDHTTVARLASHFEQLLQTLLAAPQSPLTQGSLVPPAELTQLLQWAQPDEPLVSTGYLSIVERIRASVRRTPHAEAVVYGDHRLTYAELDRRANRVAAGLRARGVTQGQPVATLISYSHELIIAFVAVLKAGGVYLPLGPTDPRVPEKIDDAAPRLILTTTQDRAHLGDALAAQAVLLDELLGIDEGKDMPFDGPELREGDAAYVIYTSGSTGTPKGVEVSHGNLNLSYLAWCQAYRFDTPGRPVTLQLAGPTFDLFIGDVSRTLGCGGCLILCPRDWLLDAEKVHGLMTREKVTFGDFPPVVLRELIRYCSQTGQRLDGLDTLVCGADVWFGHELHAAQALCGPHARVLGSYGVTEATIDSSVFDPALHPLAPGDVVPIGRPLPSCELYVVDERLQLTPIGVPGELLIAGPAVSQRYLNNPALTADKFLSGSIDASGCVVRADGPTRFYRTGDLCRLLPDGTIEFMGRRDHQVKVRGLRVELGEIESALSAHPEVRQCAVIARNERFEETVLVAFAVTDAPVESLHRHLTERLAAHMVPGHIERLERLPLTPSGKIDRKRLKTFDLSAPQQPSRAAPGTDTERRLLTLWQSVLPAPVGGVDQNFFLCGGHSLLATRLIAKVNTAFGVELGVSALFNFPTVAQLAQRIDESAAAASQGAPVPTSVPAHADARWLSFAQQSLWLAAMKQRDDISYHIPVVWRLVGRLDRAALQQAIQDVVHHHPALGSVFSSSLQRLQDDTGAVSLEPVRAAHDATPVELRVVDLSTMPDADLSRRLREEQKIAFDLSRGPLVRAALFTLDDQQHVLCVTLHHIVVDGPSLPLFWADLQAAYQARLHGRTPTLAAAGARYADFVAWQREQLRRPAAQRQLAFWRDRLHALPAPLRLPETTPPSPTHAAAPASLSFPLAAEVVSGIERWSRQHGCTPYMFYCSLFALVLSQATGDTDVVIGTPISLRPSAAFDSVIGLFANTLPLRIRLDGLNRFEDLLLTTKQVCLDVYENAELPFERLVQELKPPRVQGRNPVYQVIFSCELDDTPPLQLEGLAAEPVPLDAYAAKLDLEFALNRSGGVVHAHLMSRAGGFGEAALAAMQQSFLALASAVSHNPALRLEALPRREDLAAQDTASSTPRDLYRLFAERLVDGGDRLALDAPDLKLRYRELEAAAAATAAALQGVGVRRGDRVGIYMGRHPHTVTAMLAINRLGAAFVPLDPDHTLEWNRHIVEDAALSALVCRDGLVASAERFGLPVVTARLADTAAAAPEPVARDLAGECAYVIYTSGSTGRPKGVAVSHESVCHNVLAMRDEMRLTNTSRMAQYVSPIFDVVLGEIFPALASGAAVVFGDRQRLLPGPGLIEWLASERITHWWIVPSALAMVPAAPLPDLQVLIVAGEACPPEVARRWAGGRRLLNGYGPTECAIVVSLTDYWAEGERLVLRPMGGAQLYVLDEAFREVPAGAAGELFLGGICVAQGYLGLPGRTAHTFIADPCSGNTGARLYRTGDVVRRLDDGSIQFIGRVDRQVKIRGFRVELDAVRAALLQLPGVRAAEALVQPDRQGQAQLVGYVVGSGTKAELLEALRRTVPEVMVPSALVFLDQLPTGSTGKVDLRALKALKPGAAPAVSPVEPVVVPPVALPSTTLQRLTRIWCELLERDEIGADENFFDAGGHSLRAVALHQRIGEVFGDLLSLTDVFEYPTLHTLSARLDALLRLNTPATPQNNVPAEAPATEIDPNAIAVIGMVGRFPSAPDLQTFWQRLMAGDEAGVDLTDAQLRARGVPAELIENPRFVRRVKVMDGVADFDAGFFGYSPREAQLMDPQQRLFLEMAWEVLEQAGYGDHGSPRSVGVFGSAAFSYYLLQNVMPNAQALHLEPGQWLIGNDKDFIATRTAYKLNLRGPALSVGTACSSSLSAVHLACASLRAGECEMALAGGMALDAEQAGYVHAEGGILSPDGRCRPFDAKARGTANGSGGGLVLLKPLSAALRDGDTVQAVIKGSAVNNDGAGKVSYTAPSVAGQAAVIQAALQAAGVSPQTIGYVEAHGTGTPLGDPIEVRALTQAFRDAAGEAALPAGSCGLGSVKGNIGHLDAAAGIAGLIKTILALQHETLPPSLNCEQPHPQIRFDETPFDVVRAARPWPRGTAPRRAGVSSFGVGGTNAHVVLEEAPRAVEDGANGTDEGWQLLPVSARSKAALGQQAARLAAHLAVSDSRLRDVAHTLQKGRSAFQHRTFAVGHSVAELATQLASIETLPVSESRSQVPLVFMFPGQGSQYVGMGRDLYTREGVFRREVDRCAELLRPSLGLDVRELMYGSPAEPADPQRLAQTRYTQPALFVVEYALSCQLEAWGIVPQAVIGHSLGELVAACVSGVITLDDALALVALRGATMQAQPAGAMLAVAASREELADLLRIGGELAAVNGPEQFVLAGAPSVVAALEDRCITAGIGCQRLATSHAFHSASMQGAAERVGRAGARLASRLPRIPMISNRSGGWFDERDRRDPAYWGDQLRQPVQFADGISTVLATFDDVVLLEIGPGRTLSSMLTGREGLERSRLLTTMRHAREQTSDEAVLLRSVGTLWARGVNVAWDGLQQPTPGRRVPLPTYPFERSRHWLDRPDGGYLHVAPEGTASLSFQREDSGGGVTTVSCVLDDRPWFIDEHRIFDGQGVLPGTACLELVRRAHATGPGVAGQTLCDVYFPSPLVFEPGARRRVRVVFTQRAGALEFALESATHETPTHWQLHANGQFTTTAATPAFGSPDAIRERFALQPVDDGPARLAQAFADYGPRWRSVSALWLGDGCGLAQLALPTAYTDDLPDFVLHPALLDLATSFLQAWLRPEDGAIPFHYERLTIHQPLRPQCYSLAIETAPRVYDVTVFAWDEQTQRSVVLVHIQGFGLRALRRDAPEVARGCRVVQWVASPLGAHTPAPAPWLLFADEGGDLPDLVAQAPQGSVVVRRSDGFRHFGERQFGLRPGHADDLRQLLTALEPHGGVPQHVVYTWAGAAAEGGGEVFETLITLLQVLARRRGPLRLSLLTRGLRAARTLAACHAATAVGLLKAVQWEFPDIACRHIDLEDTEAATQALLHAELSGWSASAAATGSVDPVSSVTLGQGKRETPQYVALPQPVESDRLVDGGVYLITGGLGGIGFELARHIATRRRGVKLALMSRTGLDGAAPTSPGRAVATDRDACVRLLEEAGAEVLVLQADVADAAQVADAVDRLRQRYGRVHGVVHAAGVEASGLIETGSPAAWRRVLGAKVDGIDHLRDLIEHDRPDFVVLCSSLASVVGGLGQADYAAANAYLDAVARHWRGQGLAAVSVNWDAWSETGMAVAYAARTAKQGATAVQGLTNRQGRLVFDLALGLTHPQLVVNAADFGGAAPRTPARQAKAARVPSSPPTGTDAEQVLTALWQELLGVEQIGLEDDFFELGGHSLLATQLISRVRDLYDRCLTLGEFLDQPTLARILRSLEADAATHQTDNAAVRYCVVPLSKAGTQAPFFCLPGMGGNITQLLPLATALKADRPVIGLQYLGLDGLHEPHTSVEQIAAHYVQCLHSVQPHGPYHFGGHSLGGKVAYEMARQLQSAGDTVGLLALVDSAAPPYSYVPHQDDAAIASVILGIFAYYSGKLEMMEGVDEAALRQLSRPQLLDFIGERLARFELVQAHSDNSSIRGLFNVYRAAADLSPKYNPPRVKLPIPMLLVKAVEPMPQGIHLPEIRDSHAWGWEHFTDLPIEIVEVPGNHYTCLMSEHVEQVATPLRLALAQATKGSSR</sequence>
<dbReference type="EMBL" id="CP011371">
    <property type="protein sequence ID" value="AKJ29080.1"/>
    <property type="molecule type" value="Genomic_DNA"/>
</dbReference>
<keyword evidence="2" id="KW-0596">Phosphopantetheine</keyword>
<evidence type="ECO:0000313" key="15">
    <source>
        <dbReference type="EMBL" id="AKJ29080.1"/>
    </source>
</evidence>
<dbReference type="Gene3D" id="1.10.1200.10">
    <property type="entry name" value="ACP-like"/>
    <property type="match status" value="2"/>
</dbReference>
<organism evidence="16">
    <name type="scientific">Caldimonas brevitalea</name>
    <dbReference type="NCBI Taxonomy" id="413882"/>
    <lineage>
        <taxon>Bacteria</taxon>
        <taxon>Pseudomonadati</taxon>
        <taxon>Pseudomonadota</taxon>
        <taxon>Betaproteobacteria</taxon>
        <taxon>Burkholderiales</taxon>
        <taxon>Sphaerotilaceae</taxon>
        <taxon>Caldimonas</taxon>
    </lineage>
</organism>
<dbReference type="RefSeq" id="WP_053013497.1">
    <property type="nucleotide sequence ID" value="NZ_CP011371.1"/>
</dbReference>
<keyword evidence="7" id="KW-0443">Lipid metabolism</keyword>
<evidence type="ECO:0000256" key="5">
    <source>
        <dbReference type="ARBA" id="ARBA00022737"/>
    </source>
</evidence>
<dbReference type="InterPro" id="IPR000873">
    <property type="entry name" value="AMP-dep_synth/lig_dom"/>
</dbReference>
<dbReference type="Proteomes" id="UP000035352">
    <property type="component" value="Chromosome"/>
</dbReference>
<dbReference type="InterPro" id="IPR057326">
    <property type="entry name" value="KR_dom"/>
</dbReference>
<dbReference type="CDD" id="cd19531">
    <property type="entry name" value="LCL_NRPS-like"/>
    <property type="match status" value="2"/>
</dbReference>
<dbReference type="PROSITE" id="PS00455">
    <property type="entry name" value="AMP_BINDING"/>
    <property type="match status" value="2"/>
</dbReference>
<gene>
    <name evidence="16" type="primary">glbC</name>
    <name evidence="15" type="ORF">AAW51_2389</name>
</gene>
<dbReference type="KEGG" id="pbh:AAW51_2389"/>
<dbReference type="InterPro" id="IPR049551">
    <property type="entry name" value="PKS_DH_C"/>
</dbReference>
<dbReference type="PROSITE" id="PS52004">
    <property type="entry name" value="KS3_2"/>
    <property type="match status" value="1"/>
</dbReference>
<dbReference type="PROSITE" id="PS50075">
    <property type="entry name" value="CARRIER"/>
    <property type="match status" value="3"/>
</dbReference>
<evidence type="ECO:0000256" key="9">
    <source>
        <dbReference type="ARBA" id="ARBA00029443"/>
    </source>
</evidence>
<dbReference type="GO" id="GO:0043041">
    <property type="term" value="P:amino acid activation for nonribosomal peptide biosynthetic process"/>
    <property type="evidence" value="ECO:0007669"/>
    <property type="project" value="TreeGrafter"/>
</dbReference>
<keyword evidence="5" id="KW-0677">Repeat</keyword>
<evidence type="ECO:0000256" key="6">
    <source>
        <dbReference type="ARBA" id="ARBA00022832"/>
    </source>
</evidence>
<dbReference type="InterPro" id="IPR018201">
    <property type="entry name" value="Ketoacyl_synth_AS"/>
</dbReference>
<dbReference type="InterPro" id="IPR020841">
    <property type="entry name" value="PKS_Beta-ketoAc_synthase_dom"/>
</dbReference>
<dbReference type="Gene3D" id="3.30.300.30">
    <property type="match status" value="2"/>
</dbReference>
<dbReference type="Gene3D" id="3.40.366.10">
    <property type="entry name" value="Malonyl-Coenzyme A Acyl Carrier Protein, domain 2"/>
    <property type="match status" value="1"/>
</dbReference>
<dbReference type="PATRIC" id="fig|413882.6.peg.2501"/>
<dbReference type="InterPro" id="IPR009081">
    <property type="entry name" value="PP-bd_ACP"/>
</dbReference>
<dbReference type="Pfam" id="PF00975">
    <property type="entry name" value="Thioesterase"/>
    <property type="match status" value="1"/>
</dbReference>
<dbReference type="GO" id="GO:0031177">
    <property type="term" value="F:phosphopantetheine binding"/>
    <property type="evidence" value="ECO:0007669"/>
    <property type="project" value="InterPro"/>
</dbReference>
<evidence type="ECO:0000256" key="8">
    <source>
        <dbReference type="ARBA" id="ARBA00023268"/>
    </source>
</evidence>
<dbReference type="SMART" id="SM00824">
    <property type="entry name" value="PKS_TE"/>
    <property type="match status" value="1"/>
</dbReference>
<feature type="active site" description="Proton acceptor; for dehydratase activity" evidence="10">
    <location>
        <position position="3072"/>
    </location>
</feature>
<dbReference type="SMART" id="SM00826">
    <property type="entry name" value="PKS_DH"/>
    <property type="match status" value="1"/>
</dbReference>
<dbReference type="GO" id="GO:0044550">
    <property type="term" value="P:secondary metabolite biosynthetic process"/>
    <property type="evidence" value="ECO:0007669"/>
    <property type="project" value="TreeGrafter"/>
</dbReference>
<dbReference type="InterPro" id="IPR042099">
    <property type="entry name" value="ANL_N_sf"/>
</dbReference>
<dbReference type="Pfam" id="PF21089">
    <property type="entry name" value="PKS_DH_N"/>
    <property type="match status" value="1"/>
</dbReference>
<dbReference type="EMBL" id="AM412319">
    <property type="protein sequence ID" value="CAL80821.1"/>
    <property type="molecule type" value="Genomic_DNA"/>
</dbReference>
<dbReference type="InterPro" id="IPR049490">
    <property type="entry name" value="C883_1060-like_KR_N"/>
</dbReference>
<evidence type="ECO:0000256" key="1">
    <source>
        <dbReference type="ARBA" id="ARBA00001957"/>
    </source>
</evidence>
<dbReference type="InterPro" id="IPR001031">
    <property type="entry name" value="Thioesterase"/>
</dbReference>
<dbReference type="STRING" id="413882.AAW51_2389"/>
<evidence type="ECO:0000256" key="7">
    <source>
        <dbReference type="ARBA" id="ARBA00023098"/>
    </source>
</evidence>
<dbReference type="InterPro" id="IPR032821">
    <property type="entry name" value="PKS_assoc"/>
</dbReference>
<dbReference type="Gene3D" id="3.40.50.1820">
    <property type="entry name" value="alpha/beta hydrolase"/>
    <property type="match status" value="2"/>
</dbReference>
<evidence type="ECO:0000256" key="2">
    <source>
        <dbReference type="ARBA" id="ARBA00022450"/>
    </source>
</evidence>
<dbReference type="PROSITE" id="PS00606">
    <property type="entry name" value="KS3_1"/>
    <property type="match status" value="1"/>
</dbReference>
<dbReference type="Gene3D" id="3.40.50.720">
    <property type="entry name" value="NAD(P)-binding Rossmann-like Domain"/>
    <property type="match status" value="1"/>
</dbReference>
<dbReference type="SUPFAM" id="SSF56801">
    <property type="entry name" value="Acetyl-CoA synthetase-like"/>
    <property type="match status" value="2"/>
</dbReference>
<dbReference type="SMART" id="SM00823">
    <property type="entry name" value="PKS_PP"/>
    <property type="match status" value="3"/>
</dbReference>
<evidence type="ECO:0000256" key="11">
    <source>
        <dbReference type="SAM" id="MobiDB-lite"/>
    </source>
</evidence>
<dbReference type="PANTHER" id="PTHR45527">
    <property type="entry name" value="NONRIBOSOMAL PEPTIDE SYNTHETASE"/>
    <property type="match status" value="1"/>
</dbReference>
<dbReference type="Gene3D" id="3.40.47.10">
    <property type="match status" value="1"/>
</dbReference>
<dbReference type="CDD" id="cd05930">
    <property type="entry name" value="A_NRPS"/>
    <property type="match status" value="2"/>
</dbReference>
<evidence type="ECO:0000256" key="3">
    <source>
        <dbReference type="ARBA" id="ARBA00022553"/>
    </source>
</evidence>
<dbReference type="Pfam" id="PF02801">
    <property type="entry name" value="Ketoacyl-synt_C"/>
    <property type="match status" value="1"/>
</dbReference>
<dbReference type="InterPro" id="IPR006162">
    <property type="entry name" value="Ppantetheine_attach_site"/>
</dbReference>
<dbReference type="InterPro" id="IPR016035">
    <property type="entry name" value="Acyl_Trfase/lysoPLipase"/>
</dbReference>
<dbReference type="InterPro" id="IPR045851">
    <property type="entry name" value="AMP-bd_C_sf"/>
</dbReference>
<accession>A8KCI9</accession>
<dbReference type="InterPro" id="IPR023213">
    <property type="entry name" value="CAT-like_dom_sf"/>
</dbReference>
<dbReference type="InterPro" id="IPR014031">
    <property type="entry name" value="Ketoacyl_synth_C"/>
</dbReference>
<feature type="domain" description="Ketosynthase family 3 (KS3)" evidence="13">
    <location>
        <begin position="2150"/>
        <end position="2579"/>
    </location>
</feature>
<dbReference type="InterPro" id="IPR049552">
    <property type="entry name" value="PKS_DH_N"/>
</dbReference>
<dbReference type="InterPro" id="IPR042104">
    <property type="entry name" value="PKS_dehydratase_sf"/>
</dbReference>
<dbReference type="GO" id="GO:0004315">
    <property type="term" value="F:3-oxoacyl-[acyl-carrier-protein] synthase activity"/>
    <property type="evidence" value="ECO:0007669"/>
    <property type="project" value="InterPro"/>
</dbReference>
<dbReference type="SUPFAM" id="SSF51735">
    <property type="entry name" value="NAD(P)-binding Rossmann-fold domains"/>
    <property type="match status" value="2"/>
</dbReference>
<dbReference type="Gene3D" id="3.30.70.3290">
    <property type="match status" value="1"/>
</dbReference>
<dbReference type="InterPro" id="IPR020806">
    <property type="entry name" value="PKS_PP-bd"/>
</dbReference>
<dbReference type="Gene3D" id="3.30.559.10">
    <property type="entry name" value="Chloramphenicol acetyltransferase-like domain"/>
    <property type="match status" value="2"/>
</dbReference>
<dbReference type="Pfam" id="PF00668">
    <property type="entry name" value="Condensation"/>
    <property type="match status" value="2"/>
</dbReference>
<keyword evidence="3" id="KW-0597">Phosphoprotein</keyword>
<feature type="region of interest" description="Disordered" evidence="11">
    <location>
        <begin position="1"/>
        <end position="22"/>
    </location>
</feature>
<evidence type="ECO:0000259" key="13">
    <source>
        <dbReference type="PROSITE" id="PS52004"/>
    </source>
</evidence>
<dbReference type="Pfam" id="PF00550">
    <property type="entry name" value="PP-binding"/>
    <property type="match status" value="3"/>
</dbReference>
<evidence type="ECO:0000313" key="16">
    <source>
        <dbReference type="EMBL" id="CAL80821.1"/>
    </source>
</evidence>
<evidence type="ECO:0000259" key="14">
    <source>
        <dbReference type="PROSITE" id="PS52019"/>
    </source>
</evidence>
<dbReference type="InterPro" id="IPR029058">
    <property type="entry name" value="AB_hydrolase_fold"/>
</dbReference>
<dbReference type="GO" id="GO:0005737">
    <property type="term" value="C:cytoplasm"/>
    <property type="evidence" value="ECO:0007669"/>
    <property type="project" value="TreeGrafter"/>
</dbReference>
<dbReference type="Gene3D" id="3.30.559.30">
    <property type="entry name" value="Nonribosomal peptide synthetase, condensation domain"/>
    <property type="match status" value="2"/>
</dbReference>
<evidence type="ECO:0000256" key="10">
    <source>
        <dbReference type="PROSITE-ProRule" id="PRU01363"/>
    </source>
</evidence>
<dbReference type="SMART" id="SM00827">
    <property type="entry name" value="PKS_AT"/>
    <property type="match status" value="1"/>
</dbReference>
<dbReference type="InterPro" id="IPR013968">
    <property type="entry name" value="PKS_KR"/>
</dbReference>
<proteinExistence type="inferred from homology"/>
<dbReference type="InterPro" id="IPR036291">
    <property type="entry name" value="NAD(P)-bd_dom_sf"/>
</dbReference>
<dbReference type="InterPro" id="IPR020802">
    <property type="entry name" value="TesA-like"/>
</dbReference>
<dbReference type="OrthoDB" id="9778690at2"/>
<feature type="domain" description="Carrier" evidence="12">
    <location>
        <begin position="2052"/>
        <end position="2127"/>
    </location>
</feature>
<feature type="domain" description="PKS/mFAS DH" evidence="14">
    <location>
        <begin position="3041"/>
        <end position="3318"/>
    </location>
</feature>
<dbReference type="InterPro" id="IPR049900">
    <property type="entry name" value="PKS_mFAS_DH"/>
</dbReference>
<name>A8KCI9_9BURK</name>
<dbReference type="SUPFAM" id="SSF53901">
    <property type="entry name" value="Thiolase-like"/>
    <property type="match status" value="1"/>
</dbReference>
<dbReference type="InterPro" id="IPR014043">
    <property type="entry name" value="Acyl_transferase_dom"/>
</dbReference>
<keyword evidence="6" id="KW-0276">Fatty acid metabolism</keyword>
<evidence type="ECO:0000313" key="17">
    <source>
        <dbReference type="Proteomes" id="UP000035352"/>
    </source>
</evidence>
<keyword evidence="17" id="KW-1185">Reference proteome</keyword>
<dbReference type="SMART" id="SM00825">
    <property type="entry name" value="PKS_KS"/>
    <property type="match status" value="1"/>
</dbReference>
<feature type="active site" description="Proton donor; for dehydratase activity" evidence="10">
    <location>
        <position position="3238"/>
    </location>
</feature>
<dbReference type="InterPro" id="IPR020807">
    <property type="entry name" value="PKS_DH"/>
</dbReference>
<dbReference type="SUPFAM" id="SSF52151">
    <property type="entry name" value="FabD/lysophospholipase-like"/>
    <property type="match status" value="1"/>
</dbReference>
<dbReference type="PROSITE" id="PS00012">
    <property type="entry name" value="PHOSPHOPANTETHEINE"/>
    <property type="match status" value="2"/>
</dbReference>
<comment type="similarity">
    <text evidence="9">In the C-terminal section; belongs to the NRP synthetase family.</text>
</comment>
<dbReference type="SUPFAM" id="SSF55048">
    <property type="entry name" value="Probable ACP-binding domain of malonyl-CoA ACP transacylase"/>
    <property type="match status" value="1"/>
</dbReference>
<dbReference type="InterPro" id="IPR020845">
    <property type="entry name" value="AMP-binding_CS"/>
</dbReference>
<dbReference type="Pfam" id="PF13193">
    <property type="entry name" value="AMP-binding_C"/>
    <property type="match status" value="1"/>
</dbReference>